<gene>
    <name evidence="2" type="ORF">CPB84DRAFT_1725722</name>
</gene>
<protein>
    <submittedName>
        <fullName evidence="2">NUDIX hydrolase domain-like protein</fullName>
    </submittedName>
</protein>
<keyword evidence="2" id="KW-0378">Hydrolase</keyword>
<dbReference type="PROSITE" id="PS51462">
    <property type="entry name" value="NUDIX"/>
    <property type="match status" value="1"/>
</dbReference>
<feature type="domain" description="Nudix hydrolase" evidence="1">
    <location>
        <begin position="45"/>
        <end position="183"/>
    </location>
</feature>
<comment type="caution">
    <text evidence="2">The sequence shown here is derived from an EMBL/GenBank/DDBJ whole genome shotgun (WGS) entry which is preliminary data.</text>
</comment>
<dbReference type="CDD" id="cd03426">
    <property type="entry name" value="NUDIX_CoAse_Nudt7"/>
    <property type="match status" value="1"/>
</dbReference>
<dbReference type="InterPro" id="IPR045121">
    <property type="entry name" value="CoAse"/>
</dbReference>
<dbReference type="PANTHER" id="PTHR12992">
    <property type="entry name" value="NUDIX HYDROLASE"/>
    <property type="match status" value="1"/>
</dbReference>
<name>A0A9P5NV54_GYMJU</name>
<keyword evidence="3" id="KW-1185">Reference proteome</keyword>
<evidence type="ECO:0000313" key="2">
    <source>
        <dbReference type="EMBL" id="KAF8907366.1"/>
    </source>
</evidence>
<dbReference type="InterPro" id="IPR000086">
    <property type="entry name" value="NUDIX_hydrolase_dom"/>
</dbReference>
<dbReference type="AlphaFoldDB" id="A0A9P5NV54"/>
<dbReference type="Pfam" id="PF00293">
    <property type="entry name" value="NUDIX"/>
    <property type="match status" value="1"/>
</dbReference>
<dbReference type="PANTHER" id="PTHR12992:SF45">
    <property type="entry name" value="NUDIX HYDROLASE DOMAIN-CONTAINING PROTEIN"/>
    <property type="match status" value="1"/>
</dbReference>
<dbReference type="OrthoDB" id="10260614at2759"/>
<sequence>MKSDDTIIPQAALETLSEKSRACIRSLVHYLMTLETPDLPNNPEQKIAAVLVLLYEGDGELRVLLTTRSKELRTHAGQTALPGGKKDPSDPNLTFTAFREANEEVDLPLSSPFVHTLGLLYPFISLHKILVTPVIAFLSNPDLLSALIPAEGEVSHIFTHPLEAILDPSFAKREDLVPIGSEDWPYETEVYNTTDSVVPMLGNTSYRMHRFRSSASPIKGLTADILIKIAEISYERPTKYERYAPGQLRNTVDIVEAVARHSQLITPIMQ</sequence>
<dbReference type="InterPro" id="IPR015797">
    <property type="entry name" value="NUDIX_hydrolase-like_dom_sf"/>
</dbReference>
<accession>A0A9P5NV54</accession>
<evidence type="ECO:0000313" key="3">
    <source>
        <dbReference type="Proteomes" id="UP000724874"/>
    </source>
</evidence>
<dbReference type="Proteomes" id="UP000724874">
    <property type="component" value="Unassembled WGS sequence"/>
</dbReference>
<dbReference type="EMBL" id="JADNYJ010000015">
    <property type="protein sequence ID" value="KAF8907366.1"/>
    <property type="molecule type" value="Genomic_DNA"/>
</dbReference>
<organism evidence="2 3">
    <name type="scientific">Gymnopilus junonius</name>
    <name type="common">Spectacular rustgill mushroom</name>
    <name type="synonym">Gymnopilus spectabilis subsp. junonius</name>
    <dbReference type="NCBI Taxonomy" id="109634"/>
    <lineage>
        <taxon>Eukaryota</taxon>
        <taxon>Fungi</taxon>
        <taxon>Dikarya</taxon>
        <taxon>Basidiomycota</taxon>
        <taxon>Agaricomycotina</taxon>
        <taxon>Agaricomycetes</taxon>
        <taxon>Agaricomycetidae</taxon>
        <taxon>Agaricales</taxon>
        <taxon>Agaricineae</taxon>
        <taxon>Hymenogastraceae</taxon>
        <taxon>Gymnopilus</taxon>
    </lineage>
</organism>
<evidence type="ECO:0000259" key="1">
    <source>
        <dbReference type="PROSITE" id="PS51462"/>
    </source>
</evidence>
<proteinExistence type="predicted"/>
<reference evidence="2" key="1">
    <citation type="submission" date="2020-11" db="EMBL/GenBank/DDBJ databases">
        <authorList>
            <consortium name="DOE Joint Genome Institute"/>
            <person name="Ahrendt S."/>
            <person name="Riley R."/>
            <person name="Andreopoulos W."/>
            <person name="LaButti K."/>
            <person name="Pangilinan J."/>
            <person name="Ruiz-duenas F.J."/>
            <person name="Barrasa J.M."/>
            <person name="Sanchez-Garcia M."/>
            <person name="Camarero S."/>
            <person name="Miyauchi S."/>
            <person name="Serrano A."/>
            <person name="Linde D."/>
            <person name="Babiker R."/>
            <person name="Drula E."/>
            <person name="Ayuso-Fernandez I."/>
            <person name="Pacheco R."/>
            <person name="Padilla G."/>
            <person name="Ferreira P."/>
            <person name="Barriuso J."/>
            <person name="Kellner H."/>
            <person name="Castanera R."/>
            <person name="Alfaro M."/>
            <person name="Ramirez L."/>
            <person name="Pisabarro A.G."/>
            <person name="Kuo A."/>
            <person name="Tritt A."/>
            <person name="Lipzen A."/>
            <person name="He G."/>
            <person name="Yan M."/>
            <person name="Ng V."/>
            <person name="Cullen D."/>
            <person name="Martin F."/>
            <person name="Rosso M.-N."/>
            <person name="Henrissat B."/>
            <person name="Hibbett D."/>
            <person name="Martinez A.T."/>
            <person name="Grigoriev I.V."/>
        </authorList>
    </citation>
    <scope>NUCLEOTIDE SEQUENCE</scope>
    <source>
        <strain evidence="2">AH 44721</strain>
    </source>
</reference>
<dbReference type="Gene3D" id="3.90.79.10">
    <property type="entry name" value="Nucleoside Triphosphate Pyrophosphohydrolase"/>
    <property type="match status" value="1"/>
</dbReference>
<dbReference type="GO" id="GO:0015938">
    <property type="term" value="P:coenzyme A catabolic process"/>
    <property type="evidence" value="ECO:0007669"/>
    <property type="project" value="TreeGrafter"/>
</dbReference>
<dbReference type="GO" id="GO:0010945">
    <property type="term" value="F:coenzyme A diphosphatase activity"/>
    <property type="evidence" value="ECO:0007669"/>
    <property type="project" value="InterPro"/>
</dbReference>
<dbReference type="SUPFAM" id="SSF55811">
    <property type="entry name" value="Nudix"/>
    <property type="match status" value="1"/>
</dbReference>